<sequence>MKNQISLERHKEMGLILKQMRINLFQLLDDFNERENVCKHIGKMCDYLEKARDQAEKEMYHDHNLLELYPKPKSSPFEGDEYLKVYYGPIKV</sequence>
<dbReference type="EMBL" id="MT144350">
    <property type="protein sequence ID" value="QJA52576.1"/>
    <property type="molecule type" value="Genomic_DNA"/>
</dbReference>
<dbReference type="AlphaFoldDB" id="A0A6H1ZXB6"/>
<reference evidence="1" key="1">
    <citation type="submission" date="2020-03" db="EMBL/GenBank/DDBJ databases">
        <title>The deep terrestrial virosphere.</title>
        <authorList>
            <person name="Holmfeldt K."/>
            <person name="Nilsson E."/>
            <person name="Simone D."/>
            <person name="Lopez-Fernandez M."/>
            <person name="Wu X."/>
            <person name="de Brujin I."/>
            <person name="Lundin D."/>
            <person name="Andersson A."/>
            <person name="Bertilsson S."/>
            <person name="Dopson M."/>
        </authorList>
    </citation>
    <scope>NUCLEOTIDE SEQUENCE</scope>
    <source>
        <strain evidence="2">MM415B03305</strain>
        <strain evidence="1">TM448A02812</strain>
        <strain evidence="3">TM448B03068</strain>
    </source>
</reference>
<evidence type="ECO:0000313" key="1">
    <source>
        <dbReference type="EMBL" id="QJA52576.1"/>
    </source>
</evidence>
<proteinExistence type="predicted"/>
<dbReference type="EMBL" id="MT144988">
    <property type="protein sequence ID" value="QJI02274.1"/>
    <property type="molecule type" value="Genomic_DNA"/>
</dbReference>
<accession>A0A6H1ZXB6</accession>
<protein>
    <submittedName>
        <fullName evidence="1">Uncharacterized protein</fullName>
    </submittedName>
</protein>
<gene>
    <name evidence="2" type="ORF">MM415B03305_0003</name>
    <name evidence="1" type="ORF">TM448A02812_0013</name>
    <name evidence="3" type="ORF">TM448B03068_0004</name>
</gene>
<name>A0A6H1ZXB6_9ZZZZ</name>
<evidence type="ECO:0000313" key="2">
    <source>
        <dbReference type="EMBL" id="QJA91664.1"/>
    </source>
</evidence>
<dbReference type="EMBL" id="MT143004">
    <property type="protein sequence ID" value="QJA91664.1"/>
    <property type="molecule type" value="Genomic_DNA"/>
</dbReference>
<organism evidence="1">
    <name type="scientific">viral metagenome</name>
    <dbReference type="NCBI Taxonomy" id="1070528"/>
    <lineage>
        <taxon>unclassified sequences</taxon>
        <taxon>metagenomes</taxon>
        <taxon>organismal metagenomes</taxon>
    </lineage>
</organism>
<evidence type="ECO:0000313" key="3">
    <source>
        <dbReference type="EMBL" id="QJI02274.1"/>
    </source>
</evidence>